<evidence type="ECO:0000256" key="1">
    <source>
        <dbReference type="SAM" id="MobiDB-lite"/>
    </source>
</evidence>
<proteinExistence type="predicted"/>
<evidence type="ECO:0000313" key="3">
    <source>
        <dbReference type="Proteomes" id="UP001141806"/>
    </source>
</evidence>
<dbReference type="AlphaFoldDB" id="A0A9Q0K987"/>
<organism evidence="2 3">
    <name type="scientific">Protea cynaroides</name>
    <dbReference type="NCBI Taxonomy" id="273540"/>
    <lineage>
        <taxon>Eukaryota</taxon>
        <taxon>Viridiplantae</taxon>
        <taxon>Streptophyta</taxon>
        <taxon>Embryophyta</taxon>
        <taxon>Tracheophyta</taxon>
        <taxon>Spermatophyta</taxon>
        <taxon>Magnoliopsida</taxon>
        <taxon>Proteales</taxon>
        <taxon>Proteaceae</taxon>
        <taxon>Protea</taxon>
    </lineage>
</organism>
<keyword evidence="3" id="KW-1185">Reference proteome</keyword>
<feature type="compositionally biased region" description="Acidic residues" evidence="1">
    <location>
        <begin position="100"/>
        <end position="116"/>
    </location>
</feature>
<protein>
    <submittedName>
        <fullName evidence="2">Uncharacterized protein</fullName>
    </submittedName>
</protein>
<feature type="region of interest" description="Disordered" evidence="1">
    <location>
        <begin position="95"/>
        <end position="116"/>
    </location>
</feature>
<evidence type="ECO:0000313" key="2">
    <source>
        <dbReference type="EMBL" id="KAJ4966171.1"/>
    </source>
</evidence>
<dbReference type="EMBL" id="JAMYWD010000007">
    <property type="protein sequence ID" value="KAJ4966171.1"/>
    <property type="molecule type" value="Genomic_DNA"/>
</dbReference>
<sequence length="116" mass="12201">MDFEAVEGANIIGSVAGDSADLINEGNDVLVVDSRTGRADFEASRVGNRSKEAMASVNVVASTSGNTNSIVEGVSEIMNVEQPTGLGIQSVERQAWADATDNEDSDSHEESDEEQP</sequence>
<accession>A0A9Q0K987</accession>
<reference evidence="2" key="1">
    <citation type="journal article" date="2023" name="Plant J.">
        <title>The genome of the king protea, Protea cynaroides.</title>
        <authorList>
            <person name="Chang J."/>
            <person name="Duong T.A."/>
            <person name="Schoeman C."/>
            <person name="Ma X."/>
            <person name="Roodt D."/>
            <person name="Barker N."/>
            <person name="Li Z."/>
            <person name="Van de Peer Y."/>
            <person name="Mizrachi E."/>
        </authorList>
    </citation>
    <scope>NUCLEOTIDE SEQUENCE</scope>
    <source>
        <tissue evidence="2">Young leaves</tissue>
    </source>
</reference>
<gene>
    <name evidence="2" type="ORF">NE237_018020</name>
</gene>
<name>A0A9Q0K987_9MAGN</name>
<comment type="caution">
    <text evidence="2">The sequence shown here is derived from an EMBL/GenBank/DDBJ whole genome shotgun (WGS) entry which is preliminary data.</text>
</comment>
<dbReference type="Proteomes" id="UP001141806">
    <property type="component" value="Unassembled WGS sequence"/>
</dbReference>